<evidence type="ECO:0000313" key="16">
    <source>
        <dbReference type="EMBL" id="VDK48956.1"/>
    </source>
</evidence>
<dbReference type="EMBL" id="UYRT01010310">
    <property type="protein sequence ID" value="VDK48956.1"/>
    <property type="molecule type" value="Genomic_DNA"/>
</dbReference>
<evidence type="ECO:0000256" key="3">
    <source>
        <dbReference type="ARBA" id="ARBA00022527"/>
    </source>
</evidence>
<dbReference type="PROSITE" id="PS50081">
    <property type="entry name" value="ZF_DAG_PE_2"/>
    <property type="match status" value="2"/>
</dbReference>
<dbReference type="AlphaFoldDB" id="A0A183D8P7"/>
<evidence type="ECO:0000256" key="10">
    <source>
        <dbReference type="ARBA" id="ARBA00022777"/>
    </source>
</evidence>
<dbReference type="GO" id="GO:0005524">
    <property type="term" value="F:ATP binding"/>
    <property type="evidence" value="ECO:0007669"/>
    <property type="project" value="UniProtKB-KW"/>
</dbReference>
<evidence type="ECO:0000256" key="12">
    <source>
        <dbReference type="ARBA" id="ARBA00022840"/>
    </source>
</evidence>
<accession>A0A183D8P7</accession>
<dbReference type="PANTHER" id="PTHR22968:SF14">
    <property type="entry name" value="PROTEIN KINASE C"/>
    <property type="match status" value="1"/>
</dbReference>
<gene>
    <name evidence="16" type="ORF">GPUH_LOCUS5088</name>
</gene>
<keyword evidence="11" id="KW-0862">Zinc</keyword>
<feature type="domain" description="Phorbol-ester/DAG-type" evidence="15">
    <location>
        <begin position="1"/>
        <end position="46"/>
    </location>
</feature>
<dbReference type="Proteomes" id="UP000271098">
    <property type="component" value="Unassembled WGS sequence"/>
</dbReference>
<evidence type="ECO:0000256" key="6">
    <source>
        <dbReference type="ARBA" id="ARBA00022723"/>
    </source>
</evidence>
<dbReference type="GO" id="GO:0007200">
    <property type="term" value="P:phospholipase C-activating G protein-coupled receptor signaling pathway"/>
    <property type="evidence" value="ECO:0007669"/>
    <property type="project" value="TreeGrafter"/>
</dbReference>
<dbReference type="EC" id="2.7.11.13" evidence="2"/>
<dbReference type="FunFam" id="3.30.60.20:FF:000003">
    <property type="entry name" value="Protein kinase C delta"/>
    <property type="match status" value="1"/>
</dbReference>
<dbReference type="PRINTS" id="PR00008">
    <property type="entry name" value="DAGPEDOMAIN"/>
</dbReference>
<dbReference type="GO" id="GO:0004697">
    <property type="term" value="F:diacylglycerol-dependent serine/threonine kinase activity"/>
    <property type="evidence" value="ECO:0007669"/>
    <property type="project" value="UniProtKB-EC"/>
</dbReference>
<keyword evidence="12" id="KW-0067">ATP-binding</keyword>
<dbReference type="SMART" id="SM00109">
    <property type="entry name" value="C1"/>
    <property type="match status" value="2"/>
</dbReference>
<keyword evidence="17" id="KW-1185">Reference proteome</keyword>
<keyword evidence="9" id="KW-0863">Zinc-finger</keyword>
<organism evidence="18">
    <name type="scientific">Gongylonema pulchrum</name>
    <dbReference type="NCBI Taxonomy" id="637853"/>
    <lineage>
        <taxon>Eukaryota</taxon>
        <taxon>Metazoa</taxon>
        <taxon>Ecdysozoa</taxon>
        <taxon>Nematoda</taxon>
        <taxon>Chromadorea</taxon>
        <taxon>Rhabditida</taxon>
        <taxon>Spirurina</taxon>
        <taxon>Spiruromorpha</taxon>
        <taxon>Spiruroidea</taxon>
        <taxon>Gongylonematidae</taxon>
        <taxon>Gongylonema</taxon>
    </lineage>
</organism>
<dbReference type="GO" id="GO:0035556">
    <property type="term" value="P:intracellular signal transduction"/>
    <property type="evidence" value="ECO:0007669"/>
    <property type="project" value="TreeGrafter"/>
</dbReference>
<evidence type="ECO:0000256" key="7">
    <source>
        <dbReference type="ARBA" id="ARBA00022737"/>
    </source>
</evidence>
<comment type="similarity">
    <text evidence="1">Belongs to the protein kinase superfamily. AGC Ser/Thr protein kinase family. PKC subfamily.</text>
</comment>
<evidence type="ECO:0000256" key="11">
    <source>
        <dbReference type="ARBA" id="ARBA00022833"/>
    </source>
</evidence>
<name>A0A183D8P7_9BILA</name>
<keyword evidence="4" id="KW-0597">Phosphoprotein</keyword>
<dbReference type="CDD" id="cd20837">
    <property type="entry name" value="C1_nPKC_theta-like_rpt2"/>
    <property type="match status" value="1"/>
</dbReference>
<dbReference type="Pfam" id="PF00130">
    <property type="entry name" value="C1_1"/>
    <property type="match status" value="2"/>
</dbReference>
<evidence type="ECO:0000313" key="18">
    <source>
        <dbReference type="WBParaSite" id="GPUH_0000509501-mRNA-1"/>
    </source>
</evidence>
<comment type="catalytic activity">
    <reaction evidence="14">
        <text>L-seryl-[protein] + ATP = O-phospho-L-seryl-[protein] + ADP + H(+)</text>
        <dbReference type="Rhea" id="RHEA:17989"/>
        <dbReference type="Rhea" id="RHEA-COMP:9863"/>
        <dbReference type="Rhea" id="RHEA-COMP:11604"/>
        <dbReference type="ChEBI" id="CHEBI:15378"/>
        <dbReference type="ChEBI" id="CHEBI:29999"/>
        <dbReference type="ChEBI" id="CHEBI:30616"/>
        <dbReference type="ChEBI" id="CHEBI:83421"/>
        <dbReference type="ChEBI" id="CHEBI:456216"/>
        <dbReference type="EC" id="2.7.11.13"/>
    </reaction>
</comment>
<reference evidence="18" key="1">
    <citation type="submission" date="2016-06" db="UniProtKB">
        <authorList>
            <consortium name="WormBaseParasite"/>
        </authorList>
    </citation>
    <scope>IDENTIFICATION</scope>
</reference>
<dbReference type="OrthoDB" id="63267at2759"/>
<dbReference type="GO" id="GO:0008270">
    <property type="term" value="F:zinc ion binding"/>
    <property type="evidence" value="ECO:0007669"/>
    <property type="project" value="UniProtKB-KW"/>
</dbReference>
<dbReference type="InterPro" id="IPR046349">
    <property type="entry name" value="C1-like_sf"/>
</dbReference>
<keyword evidence="3" id="KW-0723">Serine/threonine-protein kinase</keyword>
<dbReference type="PANTHER" id="PTHR22968">
    <property type="entry name" value="PROTEIN KINASE C, MU"/>
    <property type="match status" value="1"/>
</dbReference>
<keyword evidence="5" id="KW-0808">Transferase</keyword>
<dbReference type="Gene3D" id="3.30.60.20">
    <property type="match status" value="2"/>
</dbReference>
<dbReference type="WBParaSite" id="GPUH_0000509501-mRNA-1">
    <property type="protein sequence ID" value="GPUH_0000509501-mRNA-1"/>
    <property type="gene ID" value="GPUH_0000509501"/>
</dbReference>
<evidence type="ECO:0000256" key="1">
    <source>
        <dbReference type="ARBA" id="ARBA00005490"/>
    </source>
</evidence>
<dbReference type="InterPro" id="IPR020454">
    <property type="entry name" value="DAG/PE-bd"/>
</dbReference>
<dbReference type="GO" id="GO:0005829">
    <property type="term" value="C:cytosol"/>
    <property type="evidence" value="ECO:0007669"/>
    <property type="project" value="TreeGrafter"/>
</dbReference>
<dbReference type="SUPFAM" id="SSF57889">
    <property type="entry name" value="Cysteine-rich domain"/>
    <property type="match status" value="2"/>
</dbReference>
<keyword evidence="8" id="KW-0547">Nucleotide-binding</keyword>
<keyword evidence="10" id="KW-0418">Kinase</keyword>
<proteinExistence type="inferred from homology"/>
<evidence type="ECO:0000256" key="5">
    <source>
        <dbReference type="ARBA" id="ARBA00022679"/>
    </source>
</evidence>
<keyword evidence="7" id="KW-0677">Repeat</keyword>
<feature type="domain" description="Phorbol-ester/DAG-type" evidence="15">
    <location>
        <begin position="84"/>
        <end position="134"/>
    </location>
</feature>
<evidence type="ECO:0000256" key="9">
    <source>
        <dbReference type="ARBA" id="ARBA00022771"/>
    </source>
</evidence>
<comment type="catalytic activity">
    <reaction evidence="13">
        <text>L-threonyl-[protein] + ATP = O-phospho-L-threonyl-[protein] + ADP + H(+)</text>
        <dbReference type="Rhea" id="RHEA:46608"/>
        <dbReference type="Rhea" id="RHEA-COMP:11060"/>
        <dbReference type="Rhea" id="RHEA-COMP:11605"/>
        <dbReference type="ChEBI" id="CHEBI:15378"/>
        <dbReference type="ChEBI" id="CHEBI:30013"/>
        <dbReference type="ChEBI" id="CHEBI:30616"/>
        <dbReference type="ChEBI" id="CHEBI:61977"/>
        <dbReference type="ChEBI" id="CHEBI:456216"/>
        <dbReference type="EC" id="2.7.11.13"/>
    </reaction>
</comment>
<dbReference type="GO" id="GO:0023051">
    <property type="term" value="P:regulation of signaling"/>
    <property type="evidence" value="ECO:0007669"/>
    <property type="project" value="UniProtKB-ARBA"/>
</dbReference>
<evidence type="ECO:0000256" key="14">
    <source>
        <dbReference type="ARBA" id="ARBA00047470"/>
    </source>
</evidence>
<evidence type="ECO:0000259" key="15">
    <source>
        <dbReference type="PROSITE" id="PS50081"/>
    </source>
</evidence>
<dbReference type="GO" id="GO:0010646">
    <property type="term" value="P:regulation of cell communication"/>
    <property type="evidence" value="ECO:0007669"/>
    <property type="project" value="UniProtKB-ARBA"/>
</dbReference>
<evidence type="ECO:0000256" key="4">
    <source>
        <dbReference type="ARBA" id="ARBA00022553"/>
    </source>
</evidence>
<reference evidence="16 17" key="2">
    <citation type="submission" date="2018-11" db="EMBL/GenBank/DDBJ databases">
        <authorList>
            <consortium name="Pathogen Informatics"/>
        </authorList>
    </citation>
    <scope>NUCLEOTIDE SEQUENCE [LARGE SCALE GENOMIC DNA]</scope>
</reference>
<evidence type="ECO:0000256" key="2">
    <source>
        <dbReference type="ARBA" id="ARBA00012429"/>
    </source>
</evidence>
<protein>
    <recommendedName>
        <fullName evidence="2">protein kinase C</fullName>
        <ecNumber evidence="2">2.7.11.13</ecNumber>
    </recommendedName>
</protein>
<dbReference type="PROSITE" id="PS00479">
    <property type="entry name" value="ZF_DAG_PE_1"/>
    <property type="match status" value="1"/>
</dbReference>
<evidence type="ECO:0000256" key="13">
    <source>
        <dbReference type="ARBA" id="ARBA00047272"/>
    </source>
</evidence>
<keyword evidence="6" id="KW-0479">Metal-binding</keyword>
<dbReference type="InterPro" id="IPR002219">
    <property type="entry name" value="PKC_DAG/PE"/>
</dbReference>
<dbReference type="GO" id="GO:0016020">
    <property type="term" value="C:membrane"/>
    <property type="evidence" value="ECO:0007669"/>
    <property type="project" value="UniProtKB-SubCell"/>
</dbReference>
<evidence type="ECO:0000256" key="8">
    <source>
        <dbReference type="ARBA" id="ARBA00022741"/>
    </source>
</evidence>
<sequence length="158" mass="18052">FVQAHEYDYCYHGLENCRGLNKQGYQCQLCSAAVHKKCHEKMISQCPGSAKNTKDTIVSSFVALSSFCIFVHSYLKERFKIDIPHRFKPYSFKSPTFCDHCGSLLYGLFRQGLKCEVCGVVCHHKCQRYMPNLCGVNQKQLSQALFEIKRGTHGQARS</sequence>
<evidence type="ECO:0000313" key="17">
    <source>
        <dbReference type="Proteomes" id="UP000271098"/>
    </source>
</evidence>